<evidence type="ECO:0000313" key="8">
    <source>
        <dbReference type="EMBL" id="EYD77510.1"/>
    </source>
</evidence>
<protein>
    <submittedName>
        <fullName evidence="8">Putative Copper export protein</fullName>
    </submittedName>
</protein>
<keyword evidence="4 6" id="KW-1133">Transmembrane helix</keyword>
<evidence type="ECO:0000256" key="3">
    <source>
        <dbReference type="ARBA" id="ARBA00022692"/>
    </source>
</evidence>
<organism evidence="8 9">
    <name type="scientific">Rubellimicrobium mesophilum DSM 19309</name>
    <dbReference type="NCBI Taxonomy" id="442562"/>
    <lineage>
        <taxon>Bacteria</taxon>
        <taxon>Pseudomonadati</taxon>
        <taxon>Pseudomonadota</taxon>
        <taxon>Alphaproteobacteria</taxon>
        <taxon>Rhodobacterales</taxon>
        <taxon>Roseobacteraceae</taxon>
        <taxon>Rubellimicrobium</taxon>
    </lineage>
</organism>
<evidence type="ECO:0000256" key="1">
    <source>
        <dbReference type="ARBA" id="ARBA00004651"/>
    </source>
</evidence>
<comment type="caution">
    <text evidence="8">The sequence shown here is derived from an EMBL/GenBank/DDBJ whole genome shotgun (WGS) entry which is preliminary data.</text>
</comment>
<dbReference type="STRING" id="442562.Rumeso_00935"/>
<dbReference type="Proteomes" id="UP000019666">
    <property type="component" value="Unassembled WGS sequence"/>
</dbReference>
<reference evidence="8 9" key="1">
    <citation type="submission" date="2013-02" db="EMBL/GenBank/DDBJ databases">
        <authorList>
            <person name="Fiebig A."/>
            <person name="Goeker M."/>
            <person name="Klenk H.-P.P."/>
        </authorList>
    </citation>
    <scope>NUCLEOTIDE SEQUENCE [LARGE SCALE GENOMIC DNA]</scope>
    <source>
        <strain evidence="8 9">DSM 19309</strain>
    </source>
</reference>
<accession>A0A017HT64</accession>
<keyword evidence="9" id="KW-1185">Reference proteome</keyword>
<sequence length="152" mass="16102">MYGRVLLVKLALVAGLVGQAALNRLRLTPALRRGDPDAPRRLGWSIVGEVGLVIGILIATATLGTTPPPRALLPDGTTEAQDAHAHQEHGHMPTEQRLSHMATNFMAEVTLAPGRIGINDVAIAVTNHIGQPLDVAKVMLRLSNPEKGIAPL</sequence>
<proteinExistence type="predicted"/>
<feature type="domain" description="Copper resistance protein D" evidence="7">
    <location>
        <begin position="2"/>
        <end position="63"/>
    </location>
</feature>
<keyword evidence="5 6" id="KW-0472">Membrane</keyword>
<name>A0A017HT64_9RHOB</name>
<dbReference type="RefSeq" id="WP_051520991.1">
    <property type="nucleotide sequence ID" value="NZ_KK088554.1"/>
</dbReference>
<dbReference type="GO" id="GO:0005886">
    <property type="term" value="C:plasma membrane"/>
    <property type="evidence" value="ECO:0007669"/>
    <property type="project" value="UniProtKB-SubCell"/>
</dbReference>
<comment type="subcellular location">
    <subcellularLocation>
        <location evidence="1">Cell membrane</location>
        <topology evidence="1">Multi-pass membrane protein</topology>
    </subcellularLocation>
</comment>
<dbReference type="PANTHER" id="PTHR34820:SF4">
    <property type="entry name" value="INNER MEMBRANE PROTEIN YEBZ"/>
    <property type="match status" value="1"/>
</dbReference>
<evidence type="ECO:0000256" key="5">
    <source>
        <dbReference type="ARBA" id="ARBA00023136"/>
    </source>
</evidence>
<keyword evidence="3 6" id="KW-0812">Transmembrane</keyword>
<evidence type="ECO:0000256" key="6">
    <source>
        <dbReference type="SAM" id="Phobius"/>
    </source>
</evidence>
<evidence type="ECO:0000256" key="4">
    <source>
        <dbReference type="ARBA" id="ARBA00022989"/>
    </source>
</evidence>
<evidence type="ECO:0000313" key="9">
    <source>
        <dbReference type="Proteomes" id="UP000019666"/>
    </source>
</evidence>
<feature type="transmembrane region" description="Helical" evidence="6">
    <location>
        <begin position="44"/>
        <end position="63"/>
    </location>
</feature>
<evidence type="ECO:0000256" key="2">
    <source>
        <dbReference type="ARBA" id="ARBA00022475"/>
    </source>
</evidence>
<dbReference type="OrthoDB" id="8374223at2"/>
<dbReference type="AlphaFoldDB" id="A0A017HT64"/>
<dbReference type="PANTHER" id="PTHR34820">
    <property type="entry name" value="INNER MEMBRANE PROTEIN YEBZ"/>
    <property type="match status" value="1"/>
</dbReference>
<dbReference type="PATRIC" id="fig|442562.3.peg.926"/>
<keyword evidence="2" id="KW-1003">Cell membrane</keyword>
<dbReference type="HOGENOM" id="CLU_1720989_0_0_5"/>
<dbReference type="InterPro" id="IPR008457">
    <property type="entry name" value="Cu-R_CopD_dom"/>
</dbReference>
<gene>
    <name evidence="8" type="ORF">Rumeso_00935</name>
</gene>
<dbReference type="InterPro" id="IPR032694">
    <property type="entry name" value="CopC/D"/>
</dbReference>
<evidence type="ECO:0000259" key="7">
    <source>
        <dbReference type="Pfam" id="PF05425"/>
    </source>
</evidence>
<dbReference type="EMBL" id="AOSK01000028">
    <property type="protein sequence ID" value="EYD77510.1"/>
    <property type="molecule type" value="Genomic_DNA"/>
</dbReference>
<dbReference type="Pfam" id="PF05425">
    <property type="entry name" value="CopD"/>
    <property type="match status" value="1"/>
</dbReference>
<dbReference type="GO" id="GO:0006825">
    <property type="term" value="P:copper ion transport"/>
    <property type="evidence" value="ECO:0007669"/>
    <property type="project" value="InterPro"/>
</dbReference>